<dbReference type="EMBL" id="DYXD01000220">
    <property type="protein sequence ID" value="HJF08497.1"/>
    <property type="molecule type" value="Genomic_DNA"/>
</dbReference>
<name>A0A921FE72_9BACT</name>
<dbReference type="PROSITE" id="PS51257">
    <property type="entry name" value="PROKAR_LIPOPROTEIN"/>
    <property type="match status" value="1"/>
</dbReference>
<organism evidence="2 3">
    <name type="scientific">Phocaeicola coprocola</name>
    <dbReference type="NCBI Taxonomy" id="310298"/>
    <lineage>
        <taxon>Bacteria</taxon>
        <taxon>Pseudomonadati</taxon>
        <taxon>Bacteroidota</taxon>
        <taxon>Bacteroidia</taxon>
        <taxon>Bacteroidales</taxon>
        <taxon>Bacteroidaceae</taxon>
        <taxon>Phocaeicola</taxon>
    </lineage>
</organism>
<gene>
    <name evidence="2" type="ORF">K8U81_09975</name>
</gene>
<feature type="chain" id="PRO_5037044820" evidence="1">
    <location>
        <begin position="22"/>
        <end position="63"/>
    </location>
</feature>
<protein>
    <submittedName>
        <fullName evidence="2">Beta-N-acetylhexosaminidase</fullName>
    </submittedName>
</protein>
<keyword evidence="1" id="KW-0732">Signal</keyword>
<proteinExistence type="predicted"/>
<dbReference type="Proteomes" id="UP000718012">
    <property type="component" value="Unassembled WGS sequence"/>
</dbReference>
<comment type="caution">
    <text evidence="2">The sequence shown here is derived from an EMBL/GenBank/DDBJ whole genome shotgun (WGS) entry which is preliminary data.</text>
</comment>
<sequence length="63" mass="6629">MKKNPVKVWAICLLAAGSLIACGPQETQTGSLSVIPLPQEVTENPSAAPFVIKPSTTICYEEG</sequence>
<accession>A0A921FE72</accession>
<evidence type="ECO:0000313" key="2">
    <source>
        <dbReference type="EMBL" id="HJF08497.1"/>
    </source>
</evidence>
<reference evidence="2" key="2">
    <citation type="submission" date="2021-09" db="EMBL/GenBank/DDBJ databases">
        <authorList>
            <person name="Gilroy R."/>
        </authorList>
    </citation>
    <scope>NUCLEOTIDE SEQUENCE</scope>
    <source>
        <strain evidence="2">CHK165-8395</strain>
    </source>
</reference>
<reference evidence="2" key="1">
    <citation type="journal article" date="2021" name="PeerJ">
        <title>Extensive microbial diversity within the chicken gut microbiome revealed by metagenomics and culture.</title>
        <authorList>
            <person name="Gilroy R."/>
            <person name="Ravi A."/>
            <person name="Getino M."/>
            <person name="Pursley I."/>
            <person name="Horton D.L."/>
            <person name="Alikhan N.F."/>
            <person name="Baker D."/>
            <person name="Gharbi K."/>
            <person name="Hall N."/>
            <person name="Watson M."/>
            <person name="Adriaenssens E.M."/>
            <person name="Foster-Nyarko E."/>
            <person name="Jarju S."/>
            <person name="Secka A."/>
            <person name="Antonio M."/>
            <person name="Oren A."/>
            <person name="Chaudhuri R.R."/>
            <person name="La Ragione R."/>
            <person name="Hildebrand F."/>
            <person name="Pallen M.J."/>
        </authorList>
    </citation>
    <scope>NUCLEOTIDE SEQUENCE</scope>
    <source>
        <strain evidence="2">CHK165-8395</strain>
    </source>
</reference>
<feature type="signal peptide" evidence="1">
    <location>
        <begin position="1"/>
        <end position="21"/>
    </location>
</feature>
<feature type="non-terminal residue" evidence="2">
    <location>
        <position position="63"/>
    </location>
</feature>
<evidence type="ECO:0000313" key="3">
    <source>
        <dbReference type="Proteomes" id="UP000718012"/>
    </source>
</evidence>
<evidence type="ECO:0000256" key="1">
    <source>
        <dbReference type="SAM" id="SignalP"/>
    </source>
</evidence>
<dbReference type="AlphaFoldDB" id="A0A921FE72"/>